<dbReference type="EMBL" id="CP091512">
    <property type="protein sequence ID" value="UOO92543.1"/>
    <property type="molecule type" value="Genomic_DNA"/>
</dbReference>
<dbReference type="Pfam" id="PF13439">
    <property type="entry name" value="Glyco_transf_4"/>
    <property type="match status" value="1"/>
</dbReference>
<dbReference type="InterPro" id="IPR050194">
    <property type="entry name" value="Glycosyltransferase_grp1"/>
</dbReference>
<dbReference type="PANTHER" id="PTHR45947:SF3">
    <property type="entry name" value="SULFOQUINOVOSYL TRANSFERASE SQD2"/>
    <property type="match status" value="1"/>
</dbReference>
<dbReference type="Gene3D" id="3.40.50.2000">
    <property type="entry name" value="Glycogen Phosphorylase B"/>
    <property type="match status" value="2"/>
</dbReference>
<organism evidence="3 4">
    <name type="scientific">Vitreoscilla stercoraria</name>
    <dbReference type="NCBI Taxonomy" id="61"/>
    <lineage>
        <taxon>Bacteria</taxon>
        <taxon>Pseudomonadati</taxon>
        <taxon>Pseudomonadota</taxon>
        <taxon>Betaproteobacteria</taxon>
        <taxon>Neisseriales</taxon>
        <taxon>Neisseriaceae</taxon>
        <taxon>Vitreoscilla</taxon>
    </lineage>
</organism>
<protein>
    <submittedName>
        <fullName evidence="3">Glycosyltransferase family 4 protein</fullName>
    </submittedName>
</protein>
<dbReference type="PANTHER" id="PTHR45947">
    <property type="entry name" value="SULFOQUINOVOSYL TRANSFERASE SQD2"/>
    <property type="match status" value="1"/>
</dbReference>
<dbReference type="CDD" id="cd03801">
    <property type="entry name" value="GT4_PimA-like"/>
    <property type="match status" value="1"/>
</dbReference>
<name>A0ABY4E9V6_VITST</name>
<evidence type="ECO:0000313" key="3">
    <source>
        <dbReference type="EMBL" id="UOO92543.1"/>
    </source>
</evidence>
<feature type="domain" description="Glycosyltransferase subfamily 4-like N-terminal" evidence="2">
    <location>
        <begin position="19"/>
        <end position="164"/>
    </location>
</feature>
<feature type="domain" description="Glycosyl transferase family 1" evidence="1">
    <location>
        <begin position="183"/>
        <end position="320"/>
    </location>
</feature>
<proteinExistence type="predicted"/>
<evidence type="ECO:0000313" key="4">
    <source>
        <dbReference type="Proteomes" id="UP000832034"/>
    </source>
</evidence>
<reference evidence="3" key="2">
    <citation type="journal article" date="2022" name="Res Sq">
        <title>Evolution of multicellular longitudinally dividing oral cavity symbionts (Neisseriaceae).</title>
        <authorList>
            <person name="Nyongesa S."/>
            <person name="Weber P."/>
            <person name="Bernet E."/>
            <person name="Pullido F."/>
            <person name="Nieckarz M."/>
            <person name="Delaby M."/>
            <person name="Nieves C."/>
            <person name="Viehboeck T."/>
            <person name="Krause N."/>
            <person name="Rivera-Millot A."/>
            <person name="Nakamura A."/>
            <person name="Vischer N."/>
            <person name="VanNieuwenhze M."/>
            <person name="Brun Y."/>
            <person name="Cava F."/>
            <person name="Bulgheresi S."/>
            <person name="Veyrier F."/>
        </authorList>
    </citation>
    <scope>NUCLEOTIDE SEQUENCE</scope>
    <source>
        <strain evidence="3">SAG 1488-6</strain>
    </source>
</reference>
<evidence type="ECO:0000259" key="1">
    <source>
        <dbReference type="Pfam" id="PF00534"/>
    </source>
</evidence>
<evidence type="ECO:0000259" key="2">
    <source>
        <dbReference type="Pfam" id="PF13439"/>
    </source>
</evidence>
<gene>
    <name evidence="3" type="ORF">LVJ81_00385</name>
</gene>
<sequence>MTSSSNPLHLVHIVDLRVIGGVERMTEAFVLSLPQYQHSLIVFDRVLHPTLQASLQHLPNVRIYSSKHWGSLRLPKSWRTWRRNQIVAQLQPDAVINWSQIVDVGGIKQPVVFYEHGSAWEVFSQAQLSACYDSVHHCVAVSHAAKRMLQLHHGVTKPITIVTNTALEQPAVQTEARAFPAQRRLILGAAGRLVSRKNLMVLIAAVAALKQQGIEVGLDIAGNGPQKEVLQQLIEQWGVQEQVRLLDYVQDMKRFYAQIDLFVCPSIWESYGLVAIEAFAHGLPVIGAASDGLVEVVTHGVNGLVIEPTWDEQTYAQYMHKPVSFDATVSYRPAQDQIDAAKSVSVDGLVQAIKLLQQDAVLYESMSQAALKTAWDIKPFATLVAQVMDSVKEAIHD</sequence>
<dbReference type="InterPro" id="IPR028098">
    <property type="entry name" value="Glyco_trans_4-like_N"/>
</dbReference>
<dbReference type="SUPFAM" id="SSF53756">
    <property type="entry name" value="UDP-Glycosyltransferase/glycogen phosphorylase"/>
    <property type="match status" value="1"/>
</dbReference>
<dbReference type="RefSeq" id="WP_019957883.1">
    <property type="nucleotide sequence ID" value="NZ_CP091512.1"/>
</dbReference>
<dbReference type="Pfam" id="PF00534">
    <property type="entry name" value="Glycos_transf_1"/>
    <property type="match status" value="1"/>
</dbReference>
<reference evidence="3" key="1">
    <citation type="submission" date="2021-12" db="EMBL/GenBank/DDBJ databases">
        <authorList>
            <person name="Veyrier F.J."/>
        </authorList>
    </citation>
    <scope>NUCLEOTIDE SEQUENCE</scope>
    <source>
        <strain evidence="3">SAG 1488-6</strain>
    </source>
</reference>
<dbReference type="Proteomes" id="UP000832034">
    <property type="component" value="Chromosome"/>
</dbReference>
<keyword evidence="4" id="KW-1185">Reference proteome</keyword>
<accession>A0ABY4E9V6</accession>
<dbReference type="InterPro" id="IPR001296">
    <property type="entry name" value="Glyco_trans_1"/>
</dbReference>